<evidence type="ECO:0008006" key="3">
    <source>
        <dbReference type="Google" id="ProtNLM"/>
    </source>
</evidence>
<protein>
    <recommendedName>
        <fullName evidence="3">Aspartyl protease</fullName>
    </recommendedName>
</protein>
<proteinExistence type="predicted"/>
<dbReference type="SUPFAM" id="SSF50630">
    <property type="entry name" value="Acid proteases"/>
    <property type="match status" value="1"/>
</dbReference>
<organism evidence="1 2">
    <name type="scientific">Dehalogenimonas formicexedens</name>
    <dbReference type="NCBI Taxonomy" id="1839801"/>
    <lineage>
        <taxon>Bacteria</taxon>
        <taxon>Bacillati</taxon>
        <taxon>Chloroflexota</taxon>
        <taxon>Dehalococcoidia</taxon>
        <taxon>Dehalococcoidales</taxon>
        <taxon>Dehalococcoidaceae</taxon>
        <taxon>Dehalogenimonas</taxon>
    </lineage>
</organism>
<gene>
    <name evidence="1" type="ORF">Dform_00527</name>
</gene>
<dbReference type="STRING" id="1839801.Dform_00527"/>
<dbReference type="Proteomes" id="UP000185934">
    <property type="component" value="Chromosome"/>
</dbReference>
<keyword evidence="2" id="KW-1185">Reference proteome</keyword>
<dbReference type="KEGG" id="dfo:Dform_00527"/>
<dbReference type="AlphaFoldDB" id="A0A1P8F6B2"/>
<sequence length="122" mass="12546">MKLPTINITGCGRKACSQIEALLDSGCSLTMVSKERASQMGAILLDESTQIVGVTGHTFPAELGVVALTVGGQTKLTLVGIADKKNMAGHEAIVGSDIMRDNCCVISFSDDLGGAIGVSCKC</sequence>
<evidence type="ECO:0000313" key="2">
    <source>
        <dbReference type="Proteomes" id="UP000185934"/>
    </source>
</evidence>
<dbReference type="InterPro" id="IPR021109">
    <property type="entry name" value="Peptidase_aspartic_dom_sf"/>
</dbReference>
<name>A0A1P8F6B2_9CHLR</name>
<evidence type="ECO:0000313" key="1">
    <source>
        <dbReference type="EMBL" id="APV43882.1"/>
    </source>
</evidence>
<accession>A0A1P8F6B2</accession>
<dbReference type="Gene3D" id="2.40.70.10">
    <property type="entry name" value="Acid Proteases"/>
    <property type="match status" value="1"/>
</dbReference>
<dbReference type="EMBL" id="CP018258">
    <property type="protein sequence ID" value="APV43882.1"/>
    <property type="molecule type" value="Genomic_DNA"/>
</dbReference>
<dbReference type="RefSeq" id="WP_076003632.1">
    <property type="nucleotide sequence ID" value="NZ_CP018258.1"/>
</dbReference>
<reference evidence="2" key="1">
    <citation type="submission" date="2016-11" db="EMBL/GenBank/DDBJ databases">
        <title>Dehalogenimonas formicexedens sp. nov., a chlorinated alkane respiring bacterium isolated from contaminated groundwater.</title>
        <authorList>
            <person name="Key T.A."/>
            <person name="Bowman K.S."/>
            <person name="Lee I."/>
            <person name="Chun J."/>
            <person name="Albuquerque L."/>
            <person name="da Costa M.S."/>
            <person name="Rainey F.A."/>
            <person name="Moe W.M."/>
        </authorList>
    </citation>
    <scope>NUCLEOTIDE SEQUENCE [LARGE SCALE GENOMIC DNA]</scope>
    <source>
        <strain evidence="2">NSZ-14</strain>
    </source>
</reference>